<sequence length="199" mass="22474">MFFSSTRAATTSPKRRRETTPILSPIRFPSPKAFIAITWSFRCLGCFVWCGHGRKPCRFYFKVVVFMLFTAADSDDISTAIQFINKARPWIILMAIGWEYGANMLTKYLVEARENTPLTAATCIHNPFDLKEATRSFPYHMAIGKAKGFNVEKALLAKSVHDLEKTVSMSLCFAFSAPSPLSPLLMMLMVFTYMTARAL</sequence>
<dbReference type="Proteomes" id="UP000237347">
    <property type="component" value="Unassembled WGS sequence"/>
</dbReference>
<dbReference type="InterPro" id="IPR050960">
    <property type="entry name" value="AB_hydrolase_4_sf"/>
</dbReference>
<dbReference type="EMBL" id="PKMF04000267">
    <property type="protein sequence ID" value="KAK7840194.1"/>
    <property type="molecule type" value="Genomic_DNA"/>
</dbReference>
<proteinExistence type="predicted"/>
<accession>A0AAW0KP01</accession>
<organism evidence="1 2">
    <name type="scientific">Quercus suber</name>
    <name type="common">Cork oak</name>
    <dbReference type="NCBI Taxonomy" id="58331"/>
    <lineage>
        <taxon>Eukaryota</taxon>
        <taxon>Viridiplantae</taxon>
        <taxon>Streptophyta</taxon>
        <taxon>Embryophyta</taxon>
        <taxon>Tracheophyta</taxon>
        <taxon>Spermatophyta</taxon>
        <taxon>Magnoliopsida</taxon>
        <taxon>eudicotyledons</taxon>
        <taxon>Gunneridae</taxon>
        <taxon>Pentapetalae</taxon>
        <taxon>rosids</taxon>
        <taxon>fabids</taxon>
        <taxon>Fagales</taxon>
        <taxon>Fagaceae</taxon>
        <taxon>Quercus</taxon>
    </lineage>
</organism>
<name>A0AAW0KP01_QUESU</name>
<keyword evidence="2" id="KW-1185">Reference proteome</keyword>
<reference evidence="1 2" key="1">
    <citation type="journal article" date="2018" name="Sci. Data">
        <title>The draft genome sequence of cork oak.</title>
        <authorList>
            <person name="Ramos A.M."/>
            <person name="Usie A."/>
            <person name="Barbosa P."/>
            <person name="Barros P.M."/>
            <person name="Capote T."/>
            <person name="Chaves I."/>
            <person name="Simoes F."/>
            <person name="Abreu I."/>
            <person name="Carrasquinho I."/>
            <person name="Faro C."/>
            <person name="Guimaraes J.B."/>
            <person name="Mendonca D."/>
            <person name="Nobrega F."/>
            <person name="Rodrigues L."/>
            <person name="Saibo N.J.M."/>
            <person name="Varela M.C."/>
            <person name="Egas C."/>
            <person name="Matos J."/>
            <person name="Miguel C.M."/>
            <person name="Oliveira M.M."/>
            <person name="Ricardo C.P."/>
            <person name="Goncalves S."/>
        </authorList>
    </citation>
    <scope>NUCLEOTIDE SEQUENCE [LARGE SCALE GENOMIC DNA]</scope>
    <source>
        <strain evidence="2">cv. HL8</strain>
    </source>
</reference>
<dbReference type="GO" id="GO:0034338">
    <property type="term" value="F:short-chain carboxylesterase activity"/>
    <property type="evidence" value="ECO:0007669"/>
    <property type="project" value="TreeGrafter"/>
</dbReference>
<dbReference type="AlphaFoldDB" id="A0AAW0KP01"/>
<evidence type="ECO:0000313" key="1">
    <source>
        <dbReference type="EMBL" id="KAK7840194.1"/>
    </source>
</evidence>
<dbReference type="PANTHER" id="PTHR10794">
    <property type="entry name" value="ABHYDROLASE DOMAIN-CONTAINING PROTEIN"/>
    <property type="match status" value="1"/>
</dbReference>
<dbReference type="GO" id="GO:0047372">
    <property type="term" value="F:monoacylglycerol lipase activity"/>
    <property type="evidence" value="ECO:0007669"/>
    <property type="project" value="TreeGrafter"/>
</dbReference>
<gene>
    <name evidence="1" type="primary">EHT1</name>
    <name evidence="1" type="ORF">CFP56_016978</name>
</gene>
<comment type="caution">
    <text evidence="1">The sequence shown here is derived from an EMBL/GenBank/DDBJ whole genome shotgun (WGS) entry which is preliminary data.</text>
</comment>
<protein>
    <submittedName>
        <fullName evidence="1">Medium-chain fatty acid ethyl ester synthase/esterase 2</fullName>
    </submittedName>
</protein>
<dbReference type="PANTHER" id="PTHR10794:SF92">
    <property type="entry name" value="EMBRYOGENESIS-ASSOCIATED PROTEIN EMB8"/>
    <property type="match status" value="1"/>
</dbReference>
<evidence type="ECO:0000313" key="2">
    <source>
        <dbReference type="Proteomes" id="UP000237347"/>
    </source>
</evidence>